<protein>
    <submittedName>
        <fullName evidence="2">Helix-turn-helix domain-containing protein</fullName>
    </submittedName>
</protein>
<dbReference type="EMBL" id="JAHYBX010000007">
    <property type="protein sequence ID" value="MCA1857406.1"/>
    <property type="molecule type" value="Genomic_DNA"/>
</dbReference>
<evidence type="ECO:0000313" key="2">
    <source>
        <dbReference type="EMBL" id="MCA1857406.1"/>
    </source>
</evidence>
<proteinExistence type="predicted"/>
<name>A0ABS7YEN9_9BURK</name>
<dbReference type="Gene3D" id="1.10.10.10">
    <property type="entry name" value="Winged helix-like DNA-binding domain superfamily/Winged helix DNA-binding domain"/>
    <property type="match status" value="1"/>
</dbReference>
<accession>A0ABS7YEN9</accession>
<reference evidence="2 3" key="1">
    <citation type="submission" date="2021-07" db="EMBL/GenBank/DDBJ databases">
        <title>Characterization of Violacein-producing bacteria and related species.</title>
        <authorList>
            <person name="Wilson H.S."/>
            <person name="De Leon M.E."/>
        </authorList>
    </citation>
    <scope>NUCLEOTIDE SEQUENCE [LARGE SCALE GENOMIC DNA]</scope>
    <source>
        <strain evidence="2 3">HSC-2F05</strain>
    </source>
</reference>
<evidence type="ECO:0000259" key="1">
    <source>
        <dbReference type="Pfam" id="PF12802"/>
    </source>
</evidence>
<feature type="domain" description="HTH marR-type" evidence="1">
    <location>
        <begin position="87"/>
        <end position="119"/>
    </location>
</feature>
<evidence type="ECO:0000313" key="3">
    <source>
        <dbReference type="Proteomes" id="UP001198602"/>
    </source>
</evidence>
<comment type="caution">
    <text evidence="2">The sequence shown here is derived from an EMBL/GenBank/DDBJ whole genome shotgun (WGS) entry which is preliminary data.</text>
</comment>
<gene>
    <name evidence="2" type="ORF">LE190_15945</name>
</gene>
<organism evidence="2 3">
    <name type="scientific">Massilia hydrophila</name>
    <dbReference type="NCBI Taxonomy" id="3044279"/>
    <lineage>
        <taxon>Bacteria</taxon>
        <taxon>Pseudomonadati</taxon>
        <taxon>Pseudomonadota</taxon>
        <taxon>Betaproteobacteria</taxon>
        <taxon>Burkholderiales</taxon>
        <taxon>Oxalobacteraceae</taxon>
        <taxon>Telluria group</taxon>
        <taxon>Massilia</taxon>
    </lineage>
</organism>
<keyword evidence="3" id="KW-1185">Reference proteome</keyword>
<dbReference type="RefSeq" id="WP_225239625.1">
    <property type="nucleotide sequence ID" value="NZ_JAHYBX010000007.1"/>
</dbReference>
<dbReference type="Pfam" id="PF12802">
    <property type="entry name" value="MarR_2"/>
    <property type="match status" value="1"/>
</dbReference>
<dbReference type="InterPro" id="IPR000835">
    <property type="entry name" value="HTH_MarR-typ"/>
</dbReference>
<dbReference type="Proteomes" id="UP001198602">
    <property type="component" value="Unassembled WGS sequence"/>
</dbReference>
<dbReference type="InterPro" id="IPR036388">
    <property type="entry name" value="WH-like_DNA-bd_sf"/>
</dbReference>
<sequence length="145" mass="16003">MLTNFSWVIMAGNLVVVVAGIMVADSPPSIFFTTIVFMTTRQYSVDAYVFDVLMPDLVGHDRRPAAFVVYLYLLTSAQALGRDLVPASLQAIAVRTGLSKSAVQVALRHLKRRGLVEDSDAGTQLNPVRRVLRPWRRRWTAGASA</sequence>